<gene>
    <name evidence="1" type="ORF">CEPIT_LOCUS9825</name>
</gene>
<dbReference type="AlphaFoldDB" id="A0AAV0D0F8"/>
<comment type="caution">
    <text evidence="1">The sequence shown here is derived from an EMBL/GenBank/DDBJ whole genome shotgun (WGS) entry which is preliminary data.</text>
</comment>
<dbReference type="EMBL" id="CAMAPF010000056">
    <property type="protein sequence ID" value="CAH9086516.1"/>
    <property type="molecule type" value="Genomic_DNA"/>
</dbReference>
<accession>A0AAV0D0F8</accession>
<name>A0AAV0D0F8_9ASTE</name>
<keyword evidence="2" id="KW-1185">Reference proteome</keyword>
<evidence type="ECO:0000313" key="2">
    <source>
        <dbReference type="Proteomes" id="UP001152523"/>
    </source>
</evidence>
<sequence>MIDYIIRTVANNLINKYWEVKIGLVNYTPHMYGASAKRACLVSLSPDPLTDAFVMKSMRTRRQRSDHGALAKPFQTHAACFAAVFPVINFSRQTQLPDINTAFIIIRRLKSQN</sequence>
<reference evidence="1" key="1">
    <citation type="submission" date="2022-07" db="EMBL/GenBank/DDBJ databases">
        <authorList>
            <person name="Macas J."/>
            <person name="Novak P."/>
            <person name="Neumann P."/>
        </authorList>
    </citation>
    <scope>NUCLEOTIDE SEQUENCE</scope>
</reference>
<organism evidence="1 2">
    <name type="scientific">Cuscuta epithymum</name>
    <dbReference type="NCBI Taxonomy" id="186058"/>
    <lineage>
        <taxon>Eukaryota</taxon>
        <taxon>Viridiplantae</taxon>
        <taxon>Streptophyta</taxon>
        <taxon>Embryophyta</taxon>
        <taxon>Tracheophyta</taxon>
        <taxon>Spermatophyta</taxon>
        <taxon>Magnoliopsida</taxon>
        <taxon>eudicotyledons</taxon>
        <taxon>Gunneridae</taxon>
        <taxon>Pentapetalae</taxon>
        <taxon>asterids</taxon>
        <taxon>lamiids</taxon>
        <taxon>Solanales</taxon>
        <taxon>Convolvulaceae</taxon>
        <taxon>Cuscuteae</taxon>
        <taxon>Cuscuta</taxon>
        <taxon>Cuscuta subgen. Cuscuta</taxon>
    </lineage>
</organism>
<proteinExistence type="predicted"/>
<evidence type="ECO:0000313" key="1">
    <source>
        <dbReference type="EMBL" id="CAH9086516.1"/>
    </source>
</evidence>
<dbReference type="Proteomes" id="UP001152523">
    <property type="component" value="Unassembled WGS sequence"/>
</dbReference>
<protein>
    <submittedName>
        <fullName evidence="1">Uncharacterized protein</fullName>
    </submittedName>
</protein>